<comment type="similarity">
    <text evidence="2 6">Belongs to the RdgC family.</text>
</comment>
<keyword evidence="8" id="KW-1185">Reference proteome</keyword>
<dbReference type="EMBL" id="JBHRTL010000031">
    <property type="protein sequence ID" value="MFC3156837.1"/>
    <property type="molecule type" value="Genomic_DNA"/>
</dbReference>
<evidence type="ECO:0000256" key="2">
    <source>
        <dbReference type="ARBA" id="ARBA00008657"/>
    </source>
</evidence>
<evidence type="ECO:0000256" key="3">
    <source>
        <dbReference type="ARBA" id="ARBA00022296"/>
    </source>
</evidence>
<gene>
    <name evidence="6 7" type="primary">rdgC</name>
    <name evidence="7" type="ORF">ACFOEB_16625</name>
</gene>
<dbReference type="NCBIfam" id="NF001464">
    <property type="entry name" value="PRK00321.1-5"/>
    <property type="match status" value="1"/>
</dbReference>
<sequence length="310" mass="34807">MWFKNLRVFRLAEPFTMTAEALDEALESNSFNPCGKMDMSRYGWVSPLGPDGQTLTHSANGYIAIAAKKQEKILPAGVIKEQLDEKVRAIRAEEGRPVGRKERDGMKDEIIFTLLPQAFTKSSIDFAYIDTRNDQIVVNASSATRAEDMLSALREALGSLRVVPLTPKDPAIQVMTHWVREHELATDFELGDECELNASSDERVIRCKKLDLHDDQVRQHIETGMYVNKLAIQWKEAISCIIDDQFTFKRVKFADELLERAGDRAPETLAEQFDAEFAIMTLELSAFIRAAIDAFGGESTDTLVSEATDL</sequence>
<dbReference type="PANTHER" id="PTHR38103">
    <property type="entry name" value="RECOMBINATION-ASSOCIATED PROTEIN RDGC"/>
    <property type="match status" value="1"/>
</dbReference>
<proteinExistence type="inferred from homology"/>
<protein>
    <recommendedName>
        <fullName evidence="3 6">Recombination-associated protein RdgC</fullName>
    </recommendedName>
</protein>
<evidence type="ECO:0000313" key="7">
    <source>
        <dbReference type="EMBL" id="MFC3156837.1"/>
    </source>
</evidence>
<dbReference type="Proteomes" id="UP001595548">
    <property type="component" value="Unassembled WGS sequence"/>
</dbReference>
<dbReference type="Pfam" id="PF04381">
    <property type="entry name" value="RdgC"/>
    <property type="match status" value="1"/>
</dbReference>
<dbReference type="PANTHER" id="PTHR38103:SF1">
    <property type="entry name" value="RECOMBINATION-ASSOCIATED PROTEIN RDGC"/>
    <property type="match status" value="1"/>
</dbReference>
<keyword evidence="4 6" id="KW-0963">Cytoplasm</keyword>
<comment type="caution">
    <text evidence="7">The sequence shown here is derived from an EMBL/GenBank/DDBJ whole genome shotgun (WGS) entry which is preliminary data.</text>
</comment>
<comment type="function">
    <text evidence="6">May be involved in recombination.</text>
</comment>
<dbReference type="RefSeq" id="WP_382418266.1">
    <property type="nucleotide sequence ID" value="NZ_AP031500.1"/>
</dbReference>
<dbReference type="HAMAP" id="MF_00194">
    <property type="entry name" value="RdgC"/>
    <property type="match status" value="1"/>
</dbReference>
<evidence type="ECO:0000256" key="4">
    <source>
        <dbReference type="ARBA" id="ARBA00022490"/>
    </source>
</evidence>
<keyword evidence="5 6" id="KW-0233">DNA recombination</keyword>
<accession>A0ABV7HZF9</accession>
<comment type="subcellular location">
    <subcellularLocation>
        <location evidence="1 6">Cytoplasm</location>
        <location evidence="1 6">Nucleoid</location>
    </subcellularLocation>
</comment>
<name>A0ABV7HZF9_9GAMM</name>
<organism evidence="7 8">
    <name type="scientific">Gilvimarinus japonicus</name>
    <dbReference type="NCBI Taxonomy" id="1796469"/>
    <lineage>
        <taxon>Bacteria</taxon>
        <taxon>Pseudomonadati</taxon>
        <taxon>Pseudomonadota</taxon>
        <taxon>Gammaproteobacteria</taxon>
        <taxon>Cellvibrionales</taxon>
        <taxon>Cellvibrionaceae</taxon>
        <taxon>Gilvimarinus</taxon>
    </lineage>
</organism>
<evidence type="ECO:0000256" key="6">
    <source>
        <dbReference type="HAMAP-Rule" id="MF_00194"/>
    </source>
</evidence>
<evidence type="ECO:0000256" key="5">
    <source>
        <dbReference type="ARBA" id="ARBA00023172"/>
    </source>
</evidence>
<evidence type="ECO:0000256" key="1">
    <source>
        <dbReference type="ARBA" id="ARBA00004453"/>
    </source>
</evidence>
<dbReference type="InterPro" id="IPR007476">
    <property type="entry name" value="RdgC"/>
</dbReference>
<evidence type="ECO:0000313" key="8">
    <source>
        <dbReference type="Proteomes" id="UP001595548"/>
    </source>
</evidence>
<dbReference type="NCBIfam" id="NF001462">
    <property type="entry name" value="PRK00321.1-3"/>
    <property type="match status" value="1"/>
</dbReference>
<reference evidence="8" key="1">
    <citation type="journal article" date="2019" name="Int. J. Syst. Evol. Microbiol.">
        <title>The Global Catalogue of Microorganisms (GCM) 10K type strain sequencing project: providing services to taxonomists for standard genome sequencing and annotation.</title>
        <authorList>
            <consortium name="The Broad Institute Genomics Platform"/>
            <consortium name="The Broad Institute Genome Sequencing Center for Infectious Disease"/>
            <person name="Wu L."/>
            <person name="Ma J."/>
        </authorList>
    </citation>
    <scope>NUCLEOTIDE SEQUENCE [LARGE SCALE GENOMIC DNA]</scope>
    <source>
        <strain evidence="8">KCTC 52141</strain>
    </source>
</reference>